<dbReference type="GO" id="GO:0005829">
    <property type="term" value="C:cytosol"/>
    <property type="evidence" value="ECO:0007669"/>
    <property type="project" value="TreeGrafter"/>
</dbReference>
<dbReference type="OrthoDB" id="9797747at2"/>
<keyword evidence="3 8" id="KW-0810">Translation regulation</keyword>
<proteinExistence type="inferred from homology"/>
<keyword evidence="7 8" id="KW-0233">DNA recombination</keyword>
<keyword evidence="5 8" id="KW-0238">DNA-binding</keyword>
<keyword evidence="4 8" id="KW-0805">Transcription regulation</keyword>
<accession>A0A1E3H4V5</accession>
<dbReference type="CDD" id="cd13835">
    <property type="entry name" value="IHF_A"/>
    <property type="match status" value="1"/>
</dbReference>
<protein>
    <recommendedName>
        <fullName evidence="2 8">Integration host factor subunit alpha</fullName>
        <shortName evidence="8">IHF-alpha</shortName>
    </recommendedName>
</protein>
<dbReference type="PATRIC" id="fig|1439726.3.peg.1362"/>
<dbReference type="Gene3D" id="4.10.520.10">
    <property type="entry name" value="IHF-like DNA-binding proteins"/>
    <property type="match status" value="1"/>
</dbReference>
<evidence type="ECO:0000256" key="3">
    <source>
        <dbReference type="ARBA" id="ARBA00022845"/>
    </source>
</evidence>
<keyword evidence="12" id="KW-1185">Reference proteome</keyword>
<dbReference type="HAMAP" id="MF_00380">
    <property type="entry name" value="IHF_alpha"/>
    <property type="match status" value="1"/>
</dbReference>
<dbReference type="EMBL" id="MCRJ01000023">
    <property type="protein sequence ID" value="ODN71342.1"/>
    <property type="molecule type" value="Genomic_DNA"/>
</dbReference>
<evidence type="ECO:0000256" key="1">
    <source>
        <dbReference type="ARBA" id="ARBA00010529"/>
    </source>
</evidence>
<dbReference type="GO" id="GO:0009893">
    <property type="term" value="P:positive regulation of metabolic process"/>
    <property type="evidence" value="ECO:0007669"/>
    <property type="project" value="UniProtKB-ARBA"/>
</dbReference>
<dbReference type="InterPro" id="IPR020816">
    <property type="entry name" value="Histone-like_DNA-bd_CS"/>
</dbReference>
<evidence type="ECO:0000256" key="4">
    <source>
        <dbReference type="ARBA" id="ARBA00023015"/>
    </source>
</evidence>
<name>A0A1E3H4V5_9HYPH</name>
<dbReference type="GO" id="GO:0006310">
    <property type="term" value="P:DNA recombination"/>
    <property type="evidence" value="ECO:0007669"/>
    <property type="project" value="UniProtKB-UniRule"/>
</dbReference>
<evidence type="ECO:0000313" key="11">
    <source>
        <dbReference type="EMBL" id="ODN71342.1"/>
    </source>
</evidence>
<gene>
    <name evidence="8 11" type="primary">ihfA</name>
    <name evidence="8" type="synonym">himA</name>
    <name evidence="11" type="ORF">A6302_01294</name>
</gene>
<dbReference type="InterPro" id="IPR005684">
    <property type="entry name" value="IHF_alpha"/>
</dbReference>
<dbReference type="AlphaFoldDB" id="A0A1E3H4V5"/>
<dbReference type="GO" id="GO:0006355">
    <property type="term" value="P:regulation of DNA-templated transcription"/>
    <property type="evidence" value="ECO:0007669"/>
    <property type="project" value="UniProtKB-UniRule"/>
</dbReference>
<evidence type="ECO:0000256" key="9">
    <source>
        <dbReference type="RuleBase" id="RU003939"/>
    </source>
</evidence>
<keyword evidence="6 8" id="KW-0804">Transcription</keyword>
<evidence type="ECO:0000256" key="6">
    <source>
        <dbReference type="ARBA" id="ARBA00023163"/>
    </source>
</evidence>
<dbReference type="RefSeq" id="WP_069306250.1">
    <property type="nucleotide sequence ID" value="NZ_MCRJ01000023.1"/>
</dbReference>
<dbReference type="GO" id="GO:0003677">
    <property type="term" value="F:DNA binding"/>
    <property type="evidence" value="ECO:0007669"/>
    <property type="project" value="UniProtKB-UniRule"/>
</dbReference>
<dbReference type="PANTHER" id="PTHR33175:SF2">
    <property type="entry name" value="INTEGRATION HOST FACTOR SUBUNIT ALPHA"/>
    <property type="match status" value="1"/>
</dbReference>
<dbReference type="NCBIfam" id="TIGR00987">
    <property type="entry name" value="himA"/>
    <property type="match status" value="1"/>
</dbReference>
<evidence type="ECO:0000256" key="8">
    <source>
        <dbReference type="HAMAP-Rule" id="MF_00380"/>
    </source>
</evidence>
<dbReference type="InterPro" id="IPR010992">
    <property type="entry name" value="IHF-like_DNA-bd_dom_sf"/>
</dbReference>
<dbReference type="PRINTS" id="PR01727">
    <property type="entry name" value="DNABINDINGHU"/>
</dbReference>
<dbReference type="Pfam" id="PF00216">
    <property type="entry name" value="Bac_DNA_binding"/>
    <property type="match status" value="1"/>
</dbReference>
<dbReference type="NCBIfam" id="NF001401">
    <property type="entry name" value="PRK00285.1"/>
    <property type="match status" value="1"/>
</dbReference>
<dbReference type="GO" id="GO:0030527">
    <property type="term" value="F:structural constituent of chromatin"/>
    <property type="evidence" value="ECO:0007669"/>
    <property type="project" value="InterPro"/>
</dbReference>
<evidence type="ECO:0000256" key="10">
    <source>
        <dbReference type="RuleBase" id="RU004485"/>
    </source>
</evidence>
<sequence length="107" mass="11534">MGGKTVTRADLCEAVYQNVGLSRTESAELVEAVLREISDCLVSGESVKLSSFGTFNVRSKTERIGRNPKTGEEVPILPRRVLVFKPSNVLKDHVNGITGSEAAGEDD</sequence>
<evidence type="ECO:0000256" key="7">
    <source>
        <dbReference type="ARBA" id="ARBA00023172"/>
    </source>
</evidence>
<evidence type="ECO:0000313" key="12">
    <source>
        <dbReference type="Proteomes" id="UP000094622"/>
    </source>
</evidence>
<dbReference type="SMART" id="SM00411">
    <property type="entry name" value="BHL"/>
    <property type="match status" value="1"/>
</dbReference>
<comment type="similarity">
    <text evidence="1 8 9">Belongs to the bacterial histone-like protein family.</text>
</comment>
<dbReference type="Proteomes" id="UP000094622">
    <property type="component" value="Unassembled WGS sequence"/>
</dbReference>
<reference evidence="11 12" key="1">
    <citation type="submission" date="2016-07" db="EMBL/GenBank/DDBJ databases">
        <title>Draft Genome Sequence of Methylobrevis pamukkalensis PK2.</title>
        <authorList>
            <person name="Vasilenko O.V."/>
            <person name="Doronina N.V."/>
            <person name="Shmareva M.N."/>
            <person name="Tarlachkov S.V."/>
            <person name="Mustakhimov I."/>
            <person name="Trotsenko Y.A."/>
        </authorList>
    </citation>
    <scope>NUCLEOTIDE SEQUENCE [LARGE SCALE GENOMIC DNA]</scope>
    <source>
        <strain evidence="11 12">PK2</strain>
    </source>
</reference>
<organism evidence="11 12">
    <name type="scientific">Methylobrevis pamukkalensis</name>
    <dbReference type="NCBI Taxonomy" id="1439726"/>
    <lineage>
        <taxon>Bacteria</taxon>
        <taxon>Pseudomonadati</taxon>
        <taxon>Pseudomonadota</taxon>
        <taxon>Alphaproteobacteria</taxon>
        <taxon>Hyphomicrobiales</taxon>
        <taxon>Pleomorphomonadaceae</taxon>
        <taxon>Methylobrevis</taxon>
    </lineage>
</organism>
<dbReference type="PANTHER" id="PTHR33175">
    <property type="entry name" value="DNA-BINDING PROTEIN HU"/>
    <property type="match status" value="1"/>
</dbReference>
<evidence type="ECO:0000256" key="5">
    <source>
        <dbReference type="ARBA" id="ARBA00023125"/>
    </source>
</evidence>
<comment type="caution">
    <text evidence="11">The sequence shown here is derived from an EMBL/GenBank/DDBJ whole genome shotgun (WGS) entry which is preliminary data.</text>
</comment>
<dbReference type="PROSITE" id="PS00045">
    <property type="entry name" value="HISTONE_LIKE"/>
    <property type="match status" value="1"/>
</dbReference>
<dbReference type="InterPro" id="IPR000119">
    <property type="entry name" value="Hist_DNA-bd"/>
</dbReference>
<dbReference type="SUPFAM" id="SSF47729">
    <property type="entry name" value="IHF-like DNA-binding proteins"/>
    <property type="match status" value="1"/>
</dbReference>
<comment type="subunit">
    <text evidence="8 10">Heterodimer of an alpha and a beta chain.</text>
</comment>
<dbReference type="GO" id="GO:0006417">
    <property type="term" value="P:regulation of translation"/>
    <property type="evidence" value="ECO:0007669"/>
    <property type="project" value="UniProtKB-UniRule"/>
</dbReference>
<evidence type="ECO:0000256" key="2">
    <source>
        <dbReference type="ARBA" id="ARBA00018329"/>
    </source>
</evidence>
<comment type="function">
    <text evidence="8 10">This protein is one of the two subunits of integration host factor, a specific DNA-binding protein that functions in genetic recombination as well as in transcriptional and translational control.</text>
</comment>
<dbReference type="FunFam" id="4.10.520.10:FF:000010">
    <property type="entry name" value="Integration host factor subunit alpha"/>
    <property type="match status" value="1"/>
</dbReference>